<protein>
    <recommendedName>
        <fullName evidence="4">DUF2782 domain-containing protein</fullName>
    </recommendedName>
</protein>
<sequence length="123" mass="13041">MSLLVYTASAGAQQRPSDAPPKLEQIEDAGDPAVTVTSKPTEQKITEKREQGKVSEVKVSTGGSTYYLKPSTAAGTSVPGDATSSGNRGAQWQILEFDLGKKKQKQKEEEAADNTPEPPPPAK</sequence>
<dbReference type="EMBL" id="HG322949">
    <property type="protein sequence ID" value="CDG85173.1"/>
    <property type="molecule type" value="Genomic_DNA"/>
</dbReference>
<dbReference type="Proteomes" id="UP000027604">
    <property type="component" value="Chromosome I"/>
</dbReference>
<accession>W0VCR9</accession>
<dbReference type="Pfam" id="PF11191">
    <property type="entry name" value="DUF2782"/>
    <property type="match status" value="1"/>
</dbReference>
<proteinExistence type="predicted"/>
<dbReference type="eggNOG" id="ENOG503158R">
    <property type="taxonomic scope" value="Bacteria"/>
</dbReference>
<feature type="compositionally biased region" description="Basic and acidic residues" evidence="1">
    <location>
        <begin position="98"/>
        <end position="109"/>
    </location>
</feature>
<dbReference type="PATRIC" id="fig|1349767.4.peg.1202"/>
<keyword evidence="3" id="KW-1185">Reference proteome</keyword>
<feature type="region of interest" description="Disordered" evidence="1">
    <location>
        <begin position="1"/>
        <end position="123"/>
    </location>
</feature>
<feature type="compositionally biased region" description="Basic and acidic residues" evidence="1">
    <location>
        <begin position="41"/>
        <end position="56"/>
    </location>
</feature>
<dbReference type="Gene3D" id="2.20.130.30">
    <property type="entry name" value="Protein of unknown function DUF2782"/>
    <property type="match status" value="1"/>
</dbReference>
<evidence type="ECO:0000256" key="1">
    <source>
        <dbReference type="SAM" id="MobiDB-lite"/>
    </source>
</evidence>
<dbReference type="STRING" id="1349767.GJA_4566"/>
<evidence type="ECO:0000313" key="2">
    <source>
        <dbReference type="EMBL" id="CDG85173.1"/>
    </source>
</evidence>
<evidence type="ECO:0008006" key="4">
    <source>
        <dbReference type="Google" id="ProtNLM"/>
    </source>
</evidence>
<dbReference type="HOGENOM" id="CLU_154559_0_0_4"/>
<dbReference type="AlphaFoldDB" id="W0VCR9"/>
<gene>
    <name evidence="2" type="ORF">GJA_4566</name>
</gene>
<dbReference type="InterPro" id="IPR021357">
    <property type="entry name" value="DUF2782"/>
</dbReference>
<name>W0VCR9_9BURK</name>
<organism evidence="2 3">
    <name type="scientific">Janthinobacterium agaricidamnosum NBRC 102515 = DSM 9628</name>
    <dbReference type="NCBI Taxonomy" id="1349767"/>
    <lineage>
        <taxon>Bacteria</taxon>
        <taxon>Pseudomonadati</taxon>
        <taxon>Pseudomonadota</taxon>
        <taxon>Betaproteobacteria</taxon>
        <taxon>Burkholderiales</taxon>
        <taxon>Oxalobacteraceae</taxon>
        <taxon>Janthinobacterium</taxon>
    </lineage>
</organism>
<evidence type="ECO:0000313" key="3">
    <source>
        <dbReference type="Proteomes" id="UP000027604"/>
    </source>
</evidence>
<dbReference type="KEGG" id="jag:GJA_4566"/>
<reference evidence="2 3" key="1">
    <citation type="journal article" date="2015" name="Genome Announc.">
        <title>Genome Sequence of Mushroom Soft-Rot Pathogen Janthinobacterium agaricidamnosum.</title>
        <authorList>
            <person name="Graupner K."/>
            <person name="Lackner G."/>
            <person name="Hertweck C."/>
        </authorList>
    </citation>
    <scope>NUCLEOTIDE SEQUENCE [LARGE SCALE GENOMIC DNA]</scope>
    <source>
        <strain evidence="3">NBRC 102515 / DSM 9628</strain>
    </source>
</reference>